<evidence type="ECO:0000259" key="17">
    <source>
        <dbReference type="PROSITE" id="PS52004"/>
    </source>
</evidence>
<keyword evidence="5 14" id="KW-0444">Lipid biosynthesis</keyword>
<evidence type="ECO:0000256" key="12">
    <source>
        <dbReference type="ARBA" id="ARBA00047318"/>
    </source>
</evidence>
<comment type="pathway">
    <text evidence="1 14">Lipid metabolism; fatty acid biosynthesis.</text>
</comment>
<accession>A0A1V4SI77</accession>
<comment type="similarity">
    <text evidence="2 14 16">Belongs to the thiolase-like superfamily. Beta-ketoacyl-ACP synthases family.</text>
</comment>
<feature type="active site" description="For beta-ketoacyl synthase activity" evidence="15">
    <location>
        <position position="163"/>
    </location>
</feature>
<dbReference type="EMBL" id="MZGX01000020">
    <property type="protein sequence ID" value="OPX43206.1"/>
    <property type="molecule type" value="Genomic_DNA"/>
</dbReference>
<dbReference type="Proteomes" id="UP000191554">
    <property type="component" value="Unassembled WGS sequence"/>
</dbReference>
<dbReference type="UniPathway" id="UPA00094"/>
<evidence type="ECO:0000256" key="4">
    <source>
        <dbReference type="ARBA" id="ARBA00014657"/>
    </source>
</evidence>
<comment type="catalytic activity">
    <reaction evidence="13 14">
        <text>a fatty acyl-[ACP] + malonyl-[ACP] + H(+) = a 3-oxoacyl-[ACP] + holo-[ACP] + CO2</text>
        <dbReference type="Rhea" id="RHEA:22836"/>
        <dbReference type="Rhea" id="RHEA-COMP:9623"/>
        <dbReference type="Rhea" id="RHEA-COMP:9685"/>
        <dbReference type="Rhea" id="RHEA-COMP:9916"/>
        <dbReference type="Rhea" id="RHEA-COMP:14125"/>
        <dbReference type="ChEBI" id="CHEBI:15378"/>
        <dbReference type="ChEBI" id="CHEBI:16526"/>
        <dbReference type="ChEBI" id="CHEBI:64479"/>
        <dbReference type="ChEBI" id="CHEBI:78449"/>
        <dbReference type="ChEBI" id="CHEBI:78776"/>
        <dbReference type="ChEBI" id="CHEBI:138651"/>
    </reaction>
</comment>
<reference evidence="18 19" key="1">
    <citation type="submission" date="2017-03" db="EMBL/GenBank/DDBJ databases">
        <title>Genome sequence of Clostridium hungatei DSM 14427.</title>
        <authorList>
            <person name="Poehlein A."/>
            <person name="Daniel R."/>
        </authorList>
    </citation>
    <scope>NUCLEOTIDE SEQUENCE [LARGE SCALE GENOMIC DNA]</scope>
    <source>
        <strain evidence="18 19">DSM 14427</strain>
    </source>
</reference>
<sequence length="411" mass="43673">MSRRVVITGAGVVSSLGMGAEQFWGAVKEGKNGISEVTRIDVSNLSTKVAAEIKDFDASQYIDKKEARRMDRYNQFAMVAAKMAVENSKLDLESLDLDKCGVIVGSGVGGLETLEEQHDVMRNKGVGRVSPFFIPMMISNMAAGRIAIEYGFRGFNECVVTACATGNNAIGDAFKVIERGDADVMITGGAEACITIMSFAGFCSMGAMTKNPDPNTACRPFDKDRDGFIPGEGAAILIIEELEHAIKRGADIIAEVVGYGCTCDAYHITAPHPEGDGGVRSMNMAINDAGIKPEQVGYINAHGTSTPLNDPTEVNIVKRVFGDHAKNLAMSSTKSMTGHLLGAAGAIEAIATAMALKEGFLPPTINVQNQDPECDIDCVPNVGRKADIKYALSNSLGFGGHNATLCLKKYE</sequence>
<gene>
    <name evidence="18" type="primary">fabF</name>
    <name evidence="18" type="ORF">CLHUN_29560</name>
</gene>
<dbReference type="NCBIfam" id="NF005589">
    <property type="entry name" value="PRK07314.1"/>
    <property type="match status" value="1"/>
</dbReference>
<name>A0A1V4SI77_RUMHU</name>
<dbReference type="Gene3D" id="3.40.47.10">
    <property type="match status" value="1"/>
</dbReference>
<keyword evidence="7" id="KW-0276">Fatty acid metabolism</keyword>
<keyword evidence="19" id="KW-1185">Reference proteome</keyword>
<dbReference type="PANTHER" id="PTHR11712:SF336">
    <property type="entry name" value="3-OXOACYL-[ACYL-CARRIER-PROTEIN] SYNTHASE, MITOCHONDRIAL"/>
    <property type="match status" value="1"/>
</dbReference>
<dbReference type="FunFam" id="3.40.47.10:FF:000009">
    <property type="entry name" value="3-oxoacyl-[acyl-carrier-protein] synthase 2"/>
    <property type="match status" value="1"/>
</dbReference>
<evidence type="ECO:0000256" key="13">
    <source>
        <dbReference type="ARBA" id="ARBA00047659"/>
    </source>
</evidence>
<dbReference type="InterPro" id="IPR020841">
    <property type="entry name" value="PKS_Beta-ketoAc_synthase_dom"/>
</dbReference>
<evidence type="ECO:0000256" key="10">
    <source>
        <dbReference type="ARBA" id="ARBA00023315"/>
    </source>
</evidence>
<dbReference type="InterPro" id="IPR018201">
    <property type="entry name" value="Ketoacyl_synth_AS"/>
</dbReference>
<dbReference type="SUPFAM" id="SSF53901">
    <property type="entry name" value="Thiolase-like"/>
    <property type="match status" value="2"/>
</dbReference>
<dbReference type="NCBIfam" id="NF004970">
    <property type="entry name" value="PRK06333.1"/>
    <property type="match status" value="1"/>
</dbReference>
<evidence type="ECO:0000313" key="18">
    <source>
        <dbReference type="EMBL" id="OPX43206.1"/>
    </source>
</evidence>
<evidence type="ECO:0000256" key="6">
    <source>
        <dbReference type="ARBA" id="ARBA00022679"/>
    </source>
</evidence>
<dbReference type="AlphaFoldDB" id="A0A1V4SI77"/>
<evidence type="ECO:0000256" key="8">
    <source>
        <dbReference type="ARBA" id="ARBA00023098"/>
    </source>
</evidence>
<comment type="caution">
    <text evidence="18">The sequence shown here is derived from an EMBL/GenBank/DDBJ whole genome shotgun (WGS) entry which is preliminary data.</text>
</comment>
<dbReference type="EC" id="2.3.1.179" evidence="3 14"/>
<dbReference type="NCBIfam" id="TIGR03150">
    <property type="entry name" value="fabF"/>
    <property type="match status" value="1"/>
</dbReference>
<evidence type="ECO:0000313" key="19">
    <source>
        <dbReference type="Proteomes" id="UP000191554"/>
    </source>
</evidence>
<dbReference type="GO" id="GO:0005829">
    <property type="term" value="C:cytosol"/>
    <property type="evidence" value="ECO:0007669"/>
    <property type="project" value="TreeGrafter"/>
</dbReference>
<evidence type="ECO:0000256" key="1">
    <source>
        <dbReference type="ARBA" id="ARBA00005194"/>
    </source>
</evidence>
<organism evidence="18 19">
    <name type="scientific">Ruminiclostridium hungatei</name>
    <name type="common">Clostridium hungatei</name>
    <dbReference type="NCBI Taxonomy" id="48256"/>
    <lineage>
        <taxon>Bacteria</taxon>
        <taxon>Bacillati</taxon>
        <taxon>Bacillota</taxon>
        <taxon>Clostridia</taxon>
        <taxon>Eubacteriales</taxon>
        <taxon>Oscillospiraceae</taxon>
        <taxon>Ruminiclostridium</taxon>
    </lineage>
</organism>
<dbReference type="InterPro" id="IPR016039">
    <property type="entry name" value="Thiolase-like"/>
</dbReference>
<evidence type="ECO:0000256" key="11">
    <source>
        <dbReference type="ARBA" id="ARBA00024006"/>
    </source>
</evidence>
<dbReference type="PANTHER" id="PTHR11712">
    <property type="entry name" value="POLYKETIDE SYNTHASE-RELATED"/>
    <property type="match status" value="1"/>
</dbReference>
<dbReference type="RefSeq" id="WP_080065406.1">
    <property type="nucleotide sequence ID" value="NZ_MZGX01000020.1"/>
</dbReference>
<dbReference type="GO" id="GO:0006633">
    <property type="term" value="P:fatty acid biosynthetic process"/>
    <property type="evidence" value="ECO:0007669"/>
    <property type="project" value="UniProtKB-UniRule"/>
</dbReference>
<keyword evidence="8" id="KW-0443">Lipid metabolism</keyword>
<evidence type="ECO:0000256" key="2">
    <source>
        <dbReference type="ARBA" id="ARBA00008467"/>
    </source>
</evidence>
<protein>
    <recommendedName>
        <fullName evidence="4 14">3-oxoacyl-[acyl-carrier-protein] synthase 2</fullName>
        <ecNumber evidence="3 14">2.3.1.179</ecNumber>
    </recommendedName>
</protein>
<dbReference type="PROSITE" id="PS00606">
    <property type="entry name" value="KS3_1"/>
    <property type="match status" value="1"/>
</dbReference>
<keyword evidence="10 14" id="KW-0012">Acyltransferase</keyword>
<evidence type="ECO:0000256" key="15">
    <source>
        <dbReference type="PIRSR" id="PIRSR000447-1"/>
    </source>
</evidence>
<dbReference type="PIRSF" id="PIRSF000447">
    <property type="entry name" value="KAS_II"/>
    <property type="match status" value="1"/>
</dbReference>
<dbReference type="CDD" id="cd00834">
    <property type="entry name" value="KAS_I_II"/>
    <property type="match status" value="1"/>
</dbReference>
<dbReference type="Pfam" id="PF02801">
    <property type="entry name" value="Ketoacyl-synt_C"/>
    <property type="match status" value="1"/>
</dbReference>
<evidence type="ECO:0000256" key="9">
    <source>
        <dbReference type="ARBA" id="ARBA00023160"/>
    </source>
</evidence>
<proteinExistence type="inferred from homology"/>
<dbReference type="OrthoDB" id="9808669at2"/>
<comment type="function">
    <text evidence="11 14">Involved in the type II fatty acid elongation cycle. Catalyzes the elongation of a wide range of acyl-ACP by the addition of two carbons from malonyl-ACP to an acyl acceptor. Can efficiently catalyze the conversion of palmitoleoyl-ACP (cis-hexadec-9-enoyl-ACP) to cis-vaccenoyl-ACP (cis-octadec-11-enoyl-ACP), an essential step in the thermal regulation of fatty acid composition.</text>
</comment>
<dbReference type="GO" id="GO:0004315">
    <property type="term" value="F:3-oxoacyl-[acyl-carrier-protein] synthase activity"/>
    <property type="evidence" value="ECO:0007669"/>
    <property type="project" value="UniProtKB-UniRule"/>
</dbReference>
<evidence type="ECO:0000256" key="5">
    <source>
        <dbReference type="ARBA" id="ARBA00022516"/>
    </source>
</evidence>
<comment type="catalytic activity">
    <reaction evidence="12 14">
        <text>(9Z)-hexadecenoyl-[ACP] + malonyl-[ACP] + H(+) = 3-oxo-(11Z)-octadecenoyl-[ACP] + holo-[ACP] + CO2</text>
        <dbReference type="Rhea" id="RHEA:55040"/>
        <dbReference type="Rhea" id="RHEA-COMP:9623"/>
        <dbReference type="Rhea" id="RHEA-COMP:9685"/>
        <dbReference type="Rhea" id="RHEA-COMP:10800"/>
        <dbReference type="Rhea" id="RHEA-COMP:14074"/>
        <dbReference type="ChEBI" id="CHEBI:15378"/>
        <dbReference type="ChEBI" id="CHEBI:16526"/>
        <dbReference type="ChEBI" id="CHEBI:64479"/>
        <dbReference type="ChEBI" id="CHEBI:78449"/>
        <dbReference type="ChEBI" id="CHEBI:83989"/>
        <dbReference type="ChEBI" id="CHEBI:138538"/>
        <dbReference type="EC" id="2.3.1.179"/>
    </reaction>
</comment>
<keyword evidence="9 14" id="KW-0275">Fatty acid biosynthesis</keyword>
<dbReference type="STRING" id="48256.CLHUN_29560"/>
<evidence type="ECO:0000256" key="7">
    <source>
        <dbReference type="ARBA" id="ARBA00022832"/>
    </source>
</evidence>
<dbReference type="Pfam" id="PF00109">
    <property type="entry name" value="ketoacyl-synt"/>
    <property type="match status" value="1"/>
</dbReference>
<dbReference type="SMART" id="SM00825">
    <property type="entry name" value="PKS_KS"/>
    <property type="match status" value="1"/>
</dbReference>
<dbReference type="InterPro" id="IPR017568">
    <property type="entry name" value="3-oxoacyl-ACP_synth-2"/>
</dbReference>
<dbReference type="InterPro" id="IPR014030">
    <property type="entry name" value="Ketoacyl_synth_N"/>
</dbReference>
<dbReference type="InterPro" id="IPR000794">
    <property type="entry name" value="Beta-ketoacyl_synthase"/>
</dbReference>
<dbReference type="PROSITE" id="PS52004">
    <property type="entry name" value="KS3_2"/>
    <property type="match status" value="1"/>
</dbReference>
<evidence type="ECO:0000256" key="16">
    <source>
        <dbReference type="RuleBase" id="RU003694"/>
    </source>
</evidence>
<evidence type="ECO:0000256" key="3">
    <source>
        <dbReference type="ARBA" id="ARBA00012356"/>
    </source>
</evidence>
<dbReference type="InterPro" id="IPR014031">
    <property type="entry name" value="Ketoacyl_synth_C"/>
</dbReference>
<keyword evidence="6 14" id="KW-0808">Transferase</keyword>
<evidence type="ECO:0000256" key="14">
    <source>
        <dbReference type="PIRNR" id="PIRNR000447"/>
    </source>
</evidence>
<feature type="domain" description="Ketosynthase family 3 (KS3)" evidence="17">
    <location>
        <begin position="2"/>
        <end position="409"/>
    </location>
</feature>